<accession>A0A2Z6TQS9</accession>
<protein>
    <recommendedName>
        <fullName evidence="1">protein acetyllysine N-acetyltransferase</fullName>
        <ecNumber evidence="1">2.3.1.286</ecNumber>
    </recommendedName>
</protein>
<keyword evidence="4" id="KW-0862">Zinc</keyword>
<dbReference type="InterPro" id="IPR026590">
    <property type="entry name" value="Ssirtuin_cat_dom"/>
</dbReference>
<gene>
    <name evidence="6" type="ORF">LrDSM24759_10910</name>
</gene>
<dbReference type="GO" id="GO:0046872">
    <property type="term" value="F:metal ion binding"/>
    <property type="evidence" value="ECO:0007669"/>
    <property type="project" value="UniProtKB-KW"/>
</dbReference>
<dbReference type="Pfam" id="PF02146">
    <property type="entry name" value="SIR2"/>
    <property type="match status" value="1"/>
</dbReference>
<dbReference type="InterPro" id="IPR003000">
    <property type="entry name" value="Sirtuin"/>
</dbReference>
<feature type="binding site" evidence="4">
    <location>
        <position position="154"/>
    </location>
    <ligand>
        <name>Zn(2+)</name>
        <dbReference type="ChEBI" id="CHEBI:29105"/>
    </ligand>
</feature>
<evidence type="ECO:0000256" key="4">
    <source>
        <dbReference type="PROSITE-ProRule" id="PRU00236"/>
    </source>
</evidence>
<evidence type="ECO:0000256" key="3">
    <source>
        <dbReference type="ARBA" id="ARBA00023027"/>
    </source>
</evidence>
<proteinExistence type="predicted"/>
<dbReference type="PANTHER" id="PTHR11085:SF10">
    <property type="entry name" value="NAD-DEPENDENT PROTEIN DEACYLASE SIRTUIN-5, MITOCHONDRIAL-RELATED"/>
    <property type="match status" value="1"/>
</dbReference>
<dbReference type="RefSeq" id="WP_117118509.1">
    <property type="nucleotide sequence ID" value="NZ_BFBY01000008.1"/>
</dbReference>
<dbReference type="EC" id="2.3.1.286" evidence="1"/>
<evidence type="ECO:0000256" key="2">
    <source>
        <dbReference type="ARBA" id="ARBA00022679"/>
    </source>
</evidence>
<dbReference type="Gene3D" id="3.30.1600.10">
    <property type="entry name" value="SIR2/SIRT2 'Small Domain"/>
    <property type="match status" value="1"/>
</dbReference>
<evidence type="ECO:0000313" key="7">
    <source>
        <dbReference type="Proteomes" id="UP000257317"/>
    </source>
</evidence>
<reference evidence="7" key="1">
    <citation type="submission" date="2018-03" db="EMBL/GenBank/DDBJ databases">
        <title>New taxa in the Lactobacillus gasseri group.</title>
        <authorList>
            <person name="Tanizawa Y."/>
            <person name="Tohno M."/>
            <person name="Endo A."/>
            <person name="Arita M."/>
        </authorList>
    </citation>
    <scope>NUCLEOTIDE SEQUENCE [LARGE SCALE GENOMIC DNA]</scope>
    <source>
        <strain evidence="7">DSM 24759</strain>
    </source>
</reference>
<dbReference type="InterPro" id="IPR026591">
    <property type="entry name" value="Sirtuin_cat_small_dom_sf"/>
</dbReference>
<dbReference type="Proteomes" id="UP000257317">
    <property type="component" value="Unassembled WGS sequence"/>
</dbReference>
<dbReference type="EMBL" id="BFBY01000008">
    <property type="protein sequence ID" value="GBG05177.1"/>
    <property type="molecule type" value="Genomic_DNA"/>
</dbReference>
<keyword evidence="7" id="KW-1185">Reference proteome</keyword>
<organism evidence="6 7">
    <name type="scientific">Lactobacillus rodentium</name>
    <dbReference type="NCBI Taxonomy" id="947835"/>
    <lineage>
        <taxon>Bacteria</taxon>
        <taxon>Bacillati</taxon>
        <taxon>Bacillota</taxon>
        <taxon>Bacilli</taxon>
        <taxon>Lactobacillales</taxon>
        <taxon>Lactobacillaceae</taxon>
        <taxon>Lactobacillus</taxon>
    </lineage>
</organism>
<comment type="caution">
    <text evidence="6">The sequence shown here is derived from an EMBL/GenBank/DDBJ whole genome shotgun (WGS) entry which is preliminary data.</text>
</comment>
<dbReference type="GO" id="GO:0017136">
    <property type="term" value="F:histone deacetylase activity, NAD-dependent"/>
    <property type="evidence" value="ECO:0007669"/>
    <property type="project" value="TreeGrafter"/>
</dbReference>
<keyword evidence="2" id="KW-0808">Transferase</keyword>
<dbReference type="PANTHER" id="PTHR11085">
    <property type="entry name" value="NAD-DEPENDENT PROTEIN DEACYLASE SIRTUIN-5, MITOCHONDRIAL-RELATED"/>
    <property type="match status" value="1"/>
</dbReference>
<dbReference type="Gene3D" id="3.40.50.1220">
    <property type="entry name" value="TPP-binding domain"/>
    <property type="match status" value="1"/>
</dbReference>
<evidence type="ECO:0000313" key="6">
    <source>
        <dbReference type="EMBL" id="GBG05177.1"/>
    </source>
</evidence>
<dbReference type="PROSITE" id="PS50305">
    <property type="entry name" value="SIRTUIN"/>
    <property type="match status" value="1"/>
</dbReference>
<dbReference type="SUPFAM" id="SSF52467">
    <property type="entry name" value="DHS-like NAD/FAD-binding domain"/>
    <property type="match status" value="1"/>
</dbReference>
<feature type="binding site" evidence="4">
    <location>
        <position position="151"/>
    </location>
    <ligand>
        <name>Zn(2+)</name>
        <dbReference type="ChEBI" id="CHEBI:29105"/>
    </ligand>
</feature>
<feature type="binding site" evidence="4">
    <location>
        <position position="132"/>
    </location>
    <ligand>
        <name>Zn(2+)</name>
        <dbReference type="ChEBI" id="CHEBI:29105"/>
    </ligand>
</feature>
<evidence type="ECO:0000256" key="1">
    <source>
        <dbReference type="ARBA" id="ARBA00012928"/>
    </source>
</evidence>
<evidence type="ECO:0000259" key="5">
    <source>
        <dbReference type="PROSITE" id="PS50305"/>
    </source>
</evidence>
<dbReference type="InterPro" id="IPR050134">
    <property type="entry name" value="NAD-dep_sirtuin_deacylases"/>
</dbReference>
<sequence>MLFKHSNFTKTEIQKFADLIQNSNYVYAITGAGISTNAGIPDLQHLSGHTSSSLSSESSLESDPAKFYQGFHQIFIDPIFENGPTFSHRALAQLETQGKLSGVITTNVDYLHELAGSKNVADIWYSLNTNYCINCGRNYDIKILEQTLPTCPSCGGLISPGPVYHHIGIDNQAYQKANRWMDEADLVITLGSNGYYSNINSQATVVNINNKRNDFDQRANLNLRGDTDEIMKELMEELMEELEN</sequence>
<dbReference type="InterPro" id="IPR029035">
    <property type="entry name" value="DHS-like_NAD/FAD-binding_dom"/>
</dbReference>
<comment type="caution">
    <text evidence="4">Lacks conserved residue(s) required for the propagation of feature annotation.</text>
</comment>
<feature type="domain" description="Deacetylase sirtuin-type" evidence="5">
    <location>
        <begin position="6"/>
        <end position="241"/>
    </location>
</feature>
<name>A0A2Z6TQS9_9LACO</name>
<keyword evidence="4" id="KW-0479">Metal-binding</keyword>
<dbReference type="AlphaFoldDB" id="A0A2Z6TQS9"/>
<feature type="binding site" evidence="4">
    <location>
        <position position="135"/>
    </location>
    <ligand>
        <name>Zn(2+)</name>
        <dbReference type="ChEBI" id="CHEBI:29105"/>
    </ligand>
</feature>
<keyword evidence="3" id="KW-0520">NAD</keyword>
<dbReference type="GO" id="GO:0070403">
    <property type="term" value="F:NAD+ binding"/>
    <property type="evidence" value="ECO:0007669"/>
    <property type="project" value="InterPro"/>
</dbReference>
<dbReference type="OrthoDB" id="9800582at2"/>